<gene>
    <name evidence="1" type="ORF">LCGC14_0804210</name>
</gene>
<evidence type="ECO:0000313" key="1">
    <source>
        <dbReference type="EMBL" id="KKN33390.1"/>
    </source>
</evidence>
<sequence>MIYKVYLIDADSGISIFEVTFKELKKIQDDILTGFFQAINKTIDVIQESMAKGRRVNEMNRIVESEDSTILIYFHPLSRVLFCSISDADDDSEKIEEIVHKIANRFWKKHQSDLKVFRATTEKSRFQTLGADIENLTIGGRIAEVYPKLLVVKKVLEKVLLMGMIDEADFQIALLCSGSNSPLKISRSTHKKKNKIRDILKKLAELDIIEF</sequence>
<comment type="caution">
    <text evidence="1">The sequence shown here is derived from an EMBL/GenBank/DDBJ whole genome shotgun (WGS) entry which is preliminary data.</text>
</comment>
<dbReference type="EMBL" id="LAZR01002182">
    <property type="protein sequence ID" value="KKN33390.1"/>
    <property type="molecule type" value="Genomic_DNA"/>
</dbReference>
<proteinExistence type="predicted"/>
<reference evidence="1" key="1">
    <citation type="journal article" date="2015" name="Nature">
        <title>Complex archaea that bridge the gap between prokaryotes and eukaryotes.</title>
        <authorList>
            <person name="Spang A."/>
            <person name="Saw J.H."/>
            <person name="Jorgensen S.L."/>
            <person name="Zaremba-Niedzwiedzka K."/>
            <person name="Martijn J."/>
            <person name="Lind A.E."/>
            <person name="van Eijk R."/>
            <person name="Schleper C."/>
            <person name="Guy L."/>
            <person name="Ettema T.J."/>
        </authorList>
    </citation>
    <scope>NUCLEOTIDE SEQUENCE</scope>
</reference>
<organism evidence="1">
    <name type="scientific">marine sediment metagenome</name>
    <dbReference type="NCBI Taxonomy" id="412755"/>
    <lineage>
        <taxon>unclassified sequences</taxon>
        <taxon>metagenomes</taxon>
        <taxon>ecological metagenomes</taxon>
    </lineage>
</organism>
<name>A0A0F9PNN5_9ZZZZ</name>
<protein>
    <submittedName>
        <fullName evidence="1">Uncharacterized protein</fullName>
    </submittedName>
</protein>
<accession>A0A0F9PNN5</accession>
<dbReference type="AlphaFoldDB" id="A0A0F9PNN5"/>